<dbReference type="SUPFAM" id="SSF53822">
    <property type="entry name" value="Periplasmic binding protein-like I"/>
    <property type="match status" value="1"/>
</dbReference>
<evidence type="ECO:0000256" key="6">
    <source>
        <dbReference type="ARBA" id="ARBA00023170"/>
    </source>
</evidence>
<evidence type="ECO:0000313" key="10">
    <source>
        <dbReference type="Proteomes" id="UP000694888"/>
    </source>
</evidence>
<feature type="signal peptide" evidence="8">
    <location>
        <begin position="1"/>
        <end position="35"/>
    </location>
</feature>
<feature type="domain" description="Receptor ligand binding region" evidence="9">
    <location>
        <begin position="61"/>
        <end position="358"/>
    </location>
</feature>
<dbReference type="Gene3D" id="3.40.50.2300">
    <property type="match status" value="2"/>
</dbReference>
<keyword evidence="2" id="KW-0812">Transmembrane</keyword>
<organism evidence="10 11">
    <name type="scientific">Aplysia californica</name>
    <name type="common">California sea hare</name>
    <dbReference type="NCBI Taxonomy" id="6500"/>
    <lineage>
        <taxon>Eukaryota</taxon>
        <taxon>Metazoa</taxon>
        <taxon>Spiralia</taxon>
        <taxon>Lophotrochozoa</taxon>
        <taxon>Mollusca</taxon>
        <taxon>Gastropoda</taxon>
        <taxon>Heterobranchia</taxon>
        <taxon>Euthyneura</taxon>
        <taxon>Tectipleura</taxon>
        <taxon>Aplysiida</taxon>
        <taxon>Aplysioidea</taxon>
        <taxon>Aplysiidae</taxon>
        <taxon>Aplysia</taxon>
    </lineage>
</organism>
<keyword evidence="10" id="KW-1185">Reference proteome</keyword>
<protein>
    <submittedName>
        <fullName evidence="11">Atrial natriuretic peptide receptor 3</fullName>
    </submittedName>
</protein>
<keyword evidence="6 11" id="KW-0675">Receptor</keyword>
<evidence type="ECO:0000256" key="3">
    <source>
        <dbReference type="ARBA" id="ARBA00022729"/>
    </source>
</evidence>
<dbReference type="InterPro" id="IPR052612">
    <property type="entry name" value="ANP_Clearance_Receptor"/>
</dbReference>
<keyword evidence="5" id="KW-0472">Membrane</keyword>
<accession>A0ABM0JV01</accession>
<proteinExistence type="predicted"/>
<evidence type="ECO:0000256" key="2">
    <source>
        <dbReference type="ARBA" id="ARBA00022692"/>
    </source>
</evidence>
<dbReference type="InterPro" id="IPR001170">
    <property type="entry name" value="ANPR/GUC"/>
</dbReference>
<sequence length="358" mass="40921">MREKRMKEYSGTPSVSPKMMPFVLLLLCLGQEAAAYYTGPILIASLFPADDRRLFSIKRIRPALEIAVEKVRAPDGPLPGREIEINYRDSNCSSADAMNEAINFYVRNKSHVFLGPCCDYAAAPVGRQTRYWQIPIITTALARDFALAKGDKFSMMTRMGPSINKLAEFLKAILLKFKWNVFKILYQPNGLDNVMDMMCHVMAESVHFSLGYDLGYVIPYFKFEGVQDMLDMMTKEIGTENAIVVLCASPHSVRDIMIKAHELNFDNGEYVFFNIDLFTSKNSSQKPWLNESDTPERNEKARKAYESLMTVTLRKPTNVKYREFSQQVKKRAEVLYKNFNFTYGEDEVNSFVGAFHDA</sequence>
<keyword evidence="7" id="KW-0325">Glycoprotein</keyword>
<evidence type="ECO:0000313" key="11">
    <source>
        <dbReference type="RefSeq" id="XP_005102141.2"/>
    </source>
</evidence>
<evidence type="ECO:0000256" key="8">
    <source>
        <dbReference type="SAM" id="SignalP"/>
    </source>
</evidence>
<comment type="subcellular location">
    <subcellularLocation>
        <location evidence="1">Membrane</location>
        <topology evidence="1">Single-pass type I membrane protein</topology>
    </subcellularLocation>
</comment>
<dbReference type="PANTHER" id="PTHR44755:SF11">
    <property type="entry name" value="ATRIAL NATRIURETIC PEPTIDE RECEPTOR 3 ISOFORM X1"/>
    <property type="match status" value="1"/>
</dbReference>
<gene>
    <name evidence="11" type="primary">LOC101856817</name>
</gene>
<feature type="chain" id="PRO_5045199919" evidence="8">
    <location>
        <begin position="36"/>
        <end position="358"/>
    </location>
</feature>
<keyword evidence="4" id="KW-1133">Transmembrane helix</keyword>
<dbReference type="PRINTS" id="PR00255">
    <property type="entry name" value="NATPEPTIDER"/>
</dbReference>
<dbReference type="PANTHER" id="PTHR44755">
    <property type="entry name" value="NATRIURETIC PEPTIDE RECEPTOR 3-RELATED"/>
    <property type="match status" value="1"/>
</dbReference>
<dbReference type="Proteomes" id="UP000694888">
    <property type="component" value="Unplaced"/>
</dbReference>
<dbReference type="GeneID" id="101856817"/>
<dbReference type="InterPro" id="IPR028082">
    <property type="entry name" value="Peripla_BP_I"/>
</dbReference>
<reference evidence="11" key="1">
    <citation type="submission" date="2025-08" db="UniProtKB">
        <authorList>
            <consortium name="RefSeq"/>
        </authorList>
    </citation>
    <scope>IDENTIFICATION</scope>
</reference>
<evidence type="ECO:0000256" key="5">
    <source>
        <dbReference type="ARBA" id="ARBA00023136"/>
    </source>
</evidence>
<dbReference type="InterPro" id="IPR001828">
    <property type="entry name" value="ANF_lig-bd_rcpt"/>
</dbReference>
<dbReference type="Pfam" id="PF01094">
    <property type="entry name" value="ANF_receptor"/>
    <property type="match status" value="1"/>
</dbReference>
<name>A0ABM0JV01_APLCA</name>
<dbReference type="RefSeq" id="XP_005102141.2">
    <property type="nucleotide sequence ID" value="XM_005102084.3"/>
</dbReference>
<evidence type="ECO:0000259" key="9">
    <source>
        <dbReference type="Pfam" id="PF01094"/>
    </source>
</evidence>
<feature type="non-terminal residue" evidence="11">
    <location>
        <position position="358"/>
    </location>
</feature>
<evidence type="ECO:0000256" key="4">
    <source>
        <dbReference type="ARBA" id="ARBA00022989"/>
    </source>
</evidence>
<evidence type="ECO:0000256" key="1">
    <source>
        <dbReference type="ARBA" id="ARBA00004479"/>
    </source>
</evidence>
<evidence type="ECO:0000256" key="7">
    <source>
        <dbReference type="ARBA" id="ARBA00023180"/>
    </source>
</evidence>
<keyword evidence="3 8" id="KW-0732">Signal</keyword>